<reference evidence="6 7" key="1">
    <citation type="submission" date="2020-11" db="EMBL/GenBank/DDBJ databases">
        <title>Treponema Peruensis nv. sp., first commensal Treponema isolated from human feces.</title>
        <authorList>
            <person name="Belkhou C."/>
            <person name="Raes J."/>
        </authorList>
    </citation>
    <scope>NUCLEOTIDE SEQUENCE [LARGE SCALE GENOMIC DNA]</scope>
    <source>
        <strain evidence="6 7">RCC2812</strain>
    </source>
</reference>
<organism evidence="6 7">
    <name type="scientific">Treponema peruense</name>
    <dbReference type="NCBI Taxonomy" id="2787628"/>
    <lineage>
        <taxon>Bacteria</taxon>
        <taxon>Pseudomonadati</taxon>
        <taxon>Spirochaetota</taxon>
        <taxon>Spirochaetia</taxon>
        <taxon>Spirochaetales</taxon>
        <taxon>Treponemataceae</taxon>
        <taxon>Treponema</taxon>
    </lineage>
</organism>
<evidence type="ECO:0000256" key="1">
    <source>
        <dbReference type="ARBA" id="ARBA00004141"/>
    </source>
</evidence>
<dbReference type="PANTHER" id="PTHR36926:SF1">
    <property type="entry name" value="COLICIN V PRODUCTION PROTEIN"/>
    <property type="match status" value="1"/>
</dbReference>
<dbReference type="Pfam" id="PF02674">
    <property type="entry name" value="Colicin_V"/>
    <property type="match status" value="1"/>
</dbReference>
<evidence type="ECO:0000313" key="6">
    <source>
        <dbReference type="EMBL" id="QQA00105.1"/>
    </source>
</evidence>
<evidence type="ECO:0000313" key="7">
    <source>
        <dbReference type="Proteomes" id="UP000595224"/>
    </source>
</evidence>
<name>A0A7T3RBK7_9SPIR</name>
<dbReference type="RefSeq" id="WP_198441961.1">
    <property type="nucleotide sequence ID" value="NZ_CBCSHE010000001.1"/>
</dbReference>
<proteinExistence type="predicted"/>
<evidence type="ECO:0000256" key="5">
    <source>
        <dbReference type="SAM" id="Phobius"/>
    </source>
</evidence>
<accession>A0A7T3RBK7</accession>
<feature type="transmembrane region" description="Helical" evidence="5">
    <location>
        <begin position="34"/>
        <end position="51"/>
    </location>
</feature>
<comment type="subcellular location">
    <subcellularLocation>
        <location evidence="1">Membrane</location>
        <topology evidence="1">Multi-pass membrane protein</topology>
    </subcellularLocation>
</comment>
<keyword evidence="7" id="KW-1185">Reference proteome</keyword>
<evidence type="ECO:0000256" key="2">
    <source>
        <dbReference type="ARBA" id="ARBA00022692"/>
    </source>
</evidence>
<evidence type="ECO:0000256" key="4">
    <source>
        <dbReference type="ARBA" id="ARBA00023136"/>
    </source>
</evidence>
<dbReference type="EMBL" id="CP064936">
    <property type="protein sequence ID" value="QQA00105.1"/>
    <property type="molecule type" value="Genomic_DNA"/>
</dbReference>
<sequence>MPFAVIDLIFFGIILFAAIVCMINGFINEIFGKAAPFLSIWISLLLYKNLVTPLETYIKIHVLAVILSFLIFFIISFVIFKIVQQIIKNIFGGHIFLQLDRFLGFVIGIVEGLAVIGIIIIVLVVQPWFPTDSLLDGSFFMRIFSPFLSVPINAISEKITDATAFVQVEKCLTMC</sequence>
<dbReference type="KEGG" id="tper:IWA51_07395"/>
<dbReference type="GO" id="GO:0009403">
    <property type="term" value="P:toxin biosynthetic process"/>
    <property type="evidence" value="ECO:0007669"/>
    <property type="project" value="InterPro"/>
</dbReference>
<dbReference type="InterPro" id="IPR052719">
    <property type="entry name" value="CvpA-like"/>
</dbReference>
<keyword evidence="2 5" id="KW-0812">Transmembrane</keyword>
<protein>
    <submittedName>
        <fullName evidence="6">CvpA family protein</fullName>
    </submittedName>
</protein>
<dbReference type="InterPro" id="IPR003825">
    <property type="entry name" value="Colicin-V_CvpA"/>
</dbReference>
<feature type="transmembrane region" description="Helical" evidence="5">
    <location>
        <begin position="102"/>
        <end position="129"/>
    </location>
</feature>
<dbReference type="GO" id="GO:0016020">
    <property type="term" value="C:membrane"/>
    <property type="evidence" value="ECO:0007669"/>
    <property type="project" value="UniProtKB-SubCell"/>
</dbReference>
<dbReference type="AlphaFoldDB" id="A0A7T3RBK7"/>
<feature type="transmembrane region" description="Helical" evidence="5">
    <location>
        <begin position="57"/>
        <end position="82"/>
    </location>
</feature>
<dbReference type="Proteomes" id="UP000595224">
    <property type="component" value="Chromosome"/>
</dbReference>
<gene>
    <name evidence="6" type="ORF">IWA51_07395</name>
</gene>
<dbReference type="PANTHER" id="PTHR36926">
    <property type="entry name" value="COLICIN V PRODUCTION PROTEIN"/>
    <property type="match status" value="1"/>
</dbReference>
<feature type="transmembrane region" description="Helical" evidence="5">
    <location>
        <begin position="6"/>
        <end position="27"/>
    </location>
</feature>
<keyword evidence="3 5" id="KW-1133">Transmembrane helix</keyword>
<evidence type="ECO:0000256" key="3">
    <source>
        <dbReference type="ARBA" id="ARBA00022989"/>
    </source>
</evidence>
<keyword evidence="4 5" id="KW-0472">Membrane</keyword>